<accession>A0ACC2N7B5</accession>
<evidence type="ECO:0000313" key="1">
    <source>
        <dbReference type="EMBL" id="KAJ8666952.1"/>
    </source>
</evidence>
<reference evidence="1" key="1">
    <citation type="submission" date="2023-04" db="EMBL/GenBank/DDBJ databases">
        <title>A chromosome-level genome assembly of the parasitoid wasp Eretmocerus hayati.</title>
        <authorList>
            <person name="Zhong Y."/>
            <person name="Liu S."/>
            <person name="Liu Y."/>
        </authorList>
    </citation>
    <scope>NUCLEOTIDE SEQUENCE</scope>
    <source>
        <strain evidence="1">ZJU_SS_LIU_2023</strain>
    </source>
</reference>
<dbReference type="EMBL" id="CM056744">
    <property type="protein sequence ID" value="KAJ8666952.1"/>
    <property type="molecule type" value="Genomic_DNA"/>
</dbReference>
<comment type="caution">
    <text evidence="1">The sequence shown here is derived from an EMBL/GenBank/DDBJ whole genome shotgun (WGS) entry which is preliminary data.</text>
</comment>
<proteinExistence type="predicted"/>
<keyword evidence="2" id="KW-1185">Reference proteome</keyword>
<name>A0ACC2N7B5_9HYME</name>
<evidence type="ECO:0000313" key="2">
    <source>
        <dbReference type="Proteomes" id="UP001239111"/>
    </source>
</evidence>
<organism evidence="1 2">
    <name type="scientific">Eretmocerus hayati</name>
    <dbReference type="NCBI Taxonomy" id="131215"/>
    <lineage>
        <taxon>Eukaryota</taxon>
        <taxon>Metazoa</taxon>
        <taxon>Ecdysozoa</taxon>
        <taxon>Arthropoda</taxon>
        <taxon>Hexapoda</taxon>
        <taxon>Insecta</taxon>
        <taxon>Pterygota</taxon>
        <taxon>Neoptera</taxon>
        <taxon>Endopterygota</taxon>
        <taxon>Hymenoptera</taxon>
        <taxon>Apocrita</taxon>
        <taxon>Proctotrupomorpha</taxon>
        <taxon>Chalcidoidea</taxon>
        <taxon>Aphelinidae</taxon>
        <taxon>Aphelininae</taxon>
        <taxon>Eretmocerus</taxon>
    </lineage>
</organism>
<sequence length="603" mass="67733">MDCADFAENIPGKILRSLSSPSKMRAIKPEMYLSTRQRKDATYIGPHNWTGIQYLDPSKMTYIIMHGFKSSGKEPWVVAMKNKLLERADVNLIVIHWEQLCQCLNYVDAAHGTLIASDEIFRLFSHIRRLMEEQQSHEETHDWSSLYFIGHSLGAHISAQVSYLMSGDNFWQIKRITGLDPAQPCFQRVNFSLKLDKHDADFVDVIHTQAGNFRTFNFGLREDLGHMDFYVNGGVVQPACTAGLCSVGRHVCSHTLAHTYFTESISHSLNKNCQFMSFKWDGSQADAMSNFNLMRINASCHDCPRMGIDAPVYYSPGKYIVFTGAKAPYCSHPKPSADSLSSRLRRSTGSFPASIEDYPFVASIRVAGGHVCGGSILTKNIVLTASHCINQKSNPLNVISVKVGDADINHKGSWHSVVKIIQHEDNELEGDNVEFVKRHDVALIKLKTPIELNNKTIKVVKLFDATDNVWDYDMGILIGWGYILANIETDQSSTSENGTRFKNRKIGRVPRQLMDVELDIGPREKCDEFLRNDNSINEFCTYTLGRKGCSGDSGSPFMVNGRQAGINSWSSDICDSDANTSVFVDIAKYRSWIDQHVKILSRT</sequence>
<dbReference type="Proteomes" id="UP001239111">
    <property type="component" value="Chromosome 4"/>
</dbReference>
<protein>
    <submittedName>
        <fullName evidence="1">Uncharacterized protein</fullName>
    </submittedName>
</protein>
<gene>
    <name evidence="1" type="ORF">QAD02_008614</name>
</gene>